<accession>A0A3M7QN24</accession>
<comment type="caution">
    <text evidence="1">The sequence shown here is derived from an EMBL/GenBank/DDBJ whole genome shotgun (WGS) entry which is preliminary data.</text>
</comment>
<evidence type="ECO:0000313" key="1">
    <source>
        <dbReference type="EMBL" id="RNA12816.1"/>
    </source>
</evidence>
<keyword evidence="2" id="KW-1185">Reference proteome</keyword>
<dbReference type="Proteomes" id="UP000276133">
    <property type="component" value="Unassembled WGS sequence"/>
</dbReference>
<evidence type="ECO:0000313" key="2">
    <source>
        <dbReference type="Proteomes" id="UP000276133"/>
    </source>
</evidence>
<organism evidence="1 2">
    <name type="scientific">Brachionus plicatilis</name>
    <name type="common">Marine rotifer</name>
    <name type="synonym">Brachionus muelleri</name>
    <dbReference type="NCBI Taxonomy" id="10195"/>
    <lineage>
        <taxon>Eukaryota</taxon>
        <taxon>Metazoa</taxon>
        <taxon>Spiralia</taxon>
        <taxon>Gnathifera</taxon>
        <taxon>Rotifera</taxon>
        <taxon>Eurotatoria</taxon>
        <taxon>Monogononta</taxon>
        <taxon>Pseudotrocha</taxon>
        <taxon>Ploima</taxon>
        <taxon>Brachionidae</taxon>
        <taxon>Brachionus</taxon>
    </lineage>
</organism>
<reference evidence="1 2" key="1">
    <citation type="journal article" date="2018" name="Sci. Rep.">
        <title>Genomic signatures of local adaptation to the degree of environmental predictability in rotifers.</title>
        <authorList>
            <person name="Franch-Gras L."/>
            <person name="Hahn C."/>
            <person name="Garcia-Roger E.M."/>
            <person name="Carmona M.J."/>
            <person name="Serra M."/>
            <person name="Gomez A."/>
        </authorList>
    </citation>
    <scope>NUCLEOTIDE SEQUENCE [LARGE SCALE GENOMIC DNA]</scope>
    <source>
        <strain evidence="1">HYR1</strain>
    </source>
</reference>
<dbReference type="EMBL" id="REGN01005607">
    <property type="protein sequence ID" value="RNA12816.1"/>
    <property type="molecule type" value="Genomic_DNA"/>
</dbReference>
<dbReference type="AlphaFoldDB" id="A0A3M7QN24"/>
<sequence>WCKQRLNWTVNDFKWRVQFEGNFPKKVGIKCLIRKKNGTDRRQQTWNLKRPCKKGNLKLMINSRYHFNSKSTNTFEKNHKKSVYKF</sequence>
<protein>
    <submittedName>
        <fullName evidence="1">Uncharacterized protein</fullName>
    </submittedName>
</protein>
<name>A0A3M7QN24_BRAPC</name>
<gene>
    <name evidence="1" type="ORF">BpHYR1_027822</name>
</gene>
<proteinExistence type="predicted"/>
<feature type="non-terminal residue" evidence="1">
    <location>
        <position position="1"/>
    </location>
</feature>